<dbReference type="RefSeq" id="WP_088524701.1">
    <property type="nucleotide sequence ID" value="NZ_NGUP01000001.1"/>
</dbReference>
<dbReference type="InterPro" id="IPR029058">
    <property type="entry name" value="AB_hydrolase_fold"/>
</dbReference>
<dbReference type="Proteomes" id="UP000197528">
    <property type="component" value="Unassembled WGS sequence"/>
</dbReference>
<keyword evidence="3" id="KW-1185">Reference proteome</keyword>
<organism evidence="2 3">
    <name type="scientific">Polynucleobacter campilacus</name>
    <dbReference type="NCBI Taxonomy" id="1743163"/>
    <lineage>
        <taxon>Bacteria</taxon>
        <taxon>Pseudomonadati</taxon>
        <taxon>Pseudomonadota</taxon>
        <taxon>Betaproteobacteria</taxon>
        <taxon>Burkholderiales</taxon>
        <taxon>Burkholderiaceae</taxon>
        <taxon>Polynucleobacter</taxon>
    </lineage>
</organism>
<dbReference type="EMBL" id="NGUP01000001">
    <property type="protein sequence ID" value="OWS70996.1"/>
    <property type="molecule type" value="Genomic_DNA"/>
</dbReference>
<accession>A0A254Q0E1</accession>
<comment type="caution">
    <text evidence="2">The sequence shown here is derived from an EMBL/GenBank/DDBJ whole genome shotgun (WGS) entry which is preliminary data.</text>
</comment>
<protein>
    <recommendedName>
        <fullName evidence="1">AB hydrolase-1 domain-containing protein</fullName>
    </recommendedName>
</protein>
<dbReference type="Gene3D" id="3.40.50.1820">
    <property type="entry name" value="alpha/beta hydrolase"/>
    <property type="match status" value="1"/>
</dbReference>
<dbReference type="NCBIfam" id="TIGR03056">
    <property type="entry name" value="bchO_mg_che_rel"/>
    <property type="match status" value="1"/>
</dbReference>
<dbReference type="PANTHER" id="PTHR43798">
    <property type="entry name" value="MONOACYLGLYCEROL LIPASE"/>
    <property type="match status" value="1"/>
</dbReference>
<dbReference type="GO" id="GO:0016020">
    <property type="term" value="C:membrane"/>
    <property type="evidence" value="ECO:0007669"/>
    <property type="project" value="TreeGrafter"/>
</dbReference>
<dbReference type="OrthoDB" id="8562572at2"/>
<name>A0A254Q0E1_9BURK</name>
<dbReference type="InterPro" id="IPR050266">
    <property type="entry name" value="AB_hydrolase_sf"/>
</dbReference>
<gene>
    <name evidence="2" type="ORF">CBI31_01790</name>
</gene>
<dbReference type="InterPro" id="IPR000073">
    <property type="entry name" value="AB_hydrolase_1"/>
</dbReference>
<dbReference type="PANTHER" id="PTHR43798:SF33">
    <property type="entry name" value="HYDROLASE, PUTATIVE (AFU_ORTHOLOGUE AFUA_2G14860)-RELATED"/>
    <property type="match status" value="1"/>
</dbReference>
<dbReference type="AlphaFoldDB" id="A0A254Q0E1"/>
<dbReference type="Pfam" id="PF12697">
    <property type="entry name" value="Abhydrolase_6"/>
    <property type="match status" value="1"/>
</dbReference>
<feature type="domain" description="AB hydrolase-1" evidence="1">
    <location>
        <begin position="35"/>
        <end position="276"/>
    </location>
</feature>
<evidence type="ECO:0000313" key="3">
    <source>
        <dbReference type="Proteomes" id="UP000197528"/>
    </source>
</evidence>
<evidence type="ECO:0000259" key="1">
    <source>
        <dbReference type="Pfam" id="PF12697"/>
    </source>
</evidence>
<evidence type="ECO:0000313" key="2">
    <source>
        <dbReference type="EMBL" id="OWS70996.1"/>
    </source>
</evidence>
<proteinExistence type="predicted"/>
<dbReference type="InterPro" id="IPR017497">
    <property type="entry name" value="BchO"/>
</dbReference>
<reference evidence="2 3" key="1">
    <citation type="submission" date="2017-05" db="EMBL/GenBank/DDBJ databases">
        <title>Genome of Polynucleobacter sp. MWH-Feld-100.</title>
        <authorList>
            <person name="Hahn M.W."/>
        </authorList>
    </citation>
    <scope>NUCLEOTIDE SEQUENCE [LARGE SCALE GENOMIC DNA]</scope>
    <source>
        <strain evidence="2 3">MWH-Feld-100</strain>
    </source>
</reference>
<dbReference type="SUPFAM" id="SSF53474">
    <property type="entry name" value="alpha/beta-Hydrolases"/>
    <property type="match status" value="1"/>
</dbReference>
<sequence>MKRIPLDWPNREHSRIVSVGNIDWHVQLTGTGPVILLLHGTGSSTHSWSDPIPLLAGHAQVLVPDLPGHAFTLGAKLEDLKLDEIARSLQLLIEQMGIEAPSIVVGHSAGAPLAIRFAVAAAKQPKLVIALNPSFIPPPPVYTSFFGPLLGPITRSSTLSSLLASLSPSLGMVDKLLDSTNTILPEARRVYYRKLFERPDHVRGAMNFLAAADIHKVLADANLYRGKLICVLGNQDAWIPAKPLEKIIQENFPAAQVLKWDGGHIMHELEPAKVAQLILAGLAE</sequence>